<sequence>MGKIRVHRGHCCCHGYAVREELHTVLMCELCTGQSGV</sequence>
<dbReference type="EMBL" id="GBXM01034985">
    <property type="protein sequence ID" value="JAH73592.1"/>
    <property type="molecule type" value="Transcribed_RNA"/>
</dbReference>
<organism evidence="1">
    <name type="scientific">Anguilla anguilla</name>
    <name type="common">European freshwater eel</name>
    <name type="synonym">Muraena anguilla</name>
    <dbReference type="NCBI Taxonomy" id="7936"/>
    <lineage>
        <taxon>Eukaryota</taxon>
        <taxon>Metazoa</taxon>
        <taxon>Chordata</taxon>
        <taxon>Craniata</taxon>
        <taxon>Vertebrata</taxon>
        <taxon>Euteleostomi</taxon>
        <taxon>Actinopterygii</taxon>
        <taxon>Neopterygii</taxon>
        <taxon>Teleostei</taxon>
        <taxon>Anguilliformes</taxon>
        <taxon>Anguillidae</taxon>
        <taxon>Anguilla</taxon>
    </lineage>
</organism>
<dbReference type="AlphaFoldDB" id="A0A0E9V6C1"/>
<reference evidence="1" key="2">
    <citation type="journal article" date="2015" name="Fish Shellfish Immunol.">
        <title>Early steps in the European eel (Anguilla anguilla)-Vibrio vulnificus interaction in the gills: Role of the RtxA13 toxin.</title>
        <authorList>
            <person name="Callol A."/>
            <person name="Pajuelo D."/>
            <person name="Ebbesson L."/>
            <person name="Teles M."/>
            <person name="MacKenzie S."/>
            <person name="Amaro C."/>
        </authorList>
    </citation>
    <scope>NUCLEOTIDE SEQUENCE</scope>
</reference>
<protein>
    <submittedName>
        <fullName evidence="1">Uncharacterized protein</fullName>
    </submittedName>
</protein>
<reference evidence="1" key="1">
    <citation type="submission" date="2014-11" db="EMBL/GenBank/DDBJ databases">
        <authorList>
            <person name="Amaro Gonzalez C."/>
        </authorList>
    </citation>
    <scope>NUCLEOTIDE SEQUENCE</scope>
</reference>
<name>A0A0E9V6C1_ANGAN</name>
<evidence type="ECO:0000313" key="1">
    <source>
        <dbReference type="EMBL" id="JAH73592.1"/>
    </source>
</evidence>
<proteinExistence type="predicted"/>
<accession>A0A0E9V6C1</accession>